<dbReference type="PANTHER" id="PTHR43304">
    <property type="entry name" value="PHYTOCHROME-LIKE PROTEIN CPH1"/>
    <property type="match status" value="1"/>
</dbReference>
<dbReference type="InterPro" id="IPR052162">
    <property type="entry name" value="Sensor_kinase/Photoreceptor"/>
</dbReference>
<dbReference type="PRINTS" id="PR00344">
    <property type="entry name" value="BCTRLSENSOR"/>
</dbReference>
<dbReference type="SMART" id="SM00388">
    <property type="entry name" value="HisKA"/>
    <property type="match status" value="1"/>
</dbReference>
<evidence type="ECO:0000256" key="4">
    <source>
        <dbReference type="ARBA" id="ARBA00022679"/>
    </source>
</evidence>
<dbReference type="Pfam" id="PF00512">
    <property type="entry name" value="HisKA"/>
    <property type="match status" value="1"/>
</dbReference>
<dbReference type="Gene3D" id="3.30.565.10">
    <property type="entry name" value="Histidine kinase-like ATPase, C-terminal domain"/>
    <property type="match status" value="1"/>
</dbReference>
<feature type="transmembrane region" description="Helical" evidence="7">
    <location>
        <begin position="12"/>
        <end position="29"/>
    </location>
</feature>
<evidence type="ECO:0000256" key="3">
    <source>
        <dbReference type="ARBA" id="ARBA00022553"/>
    </source>
</evidence>
<evidence type="ECO:0000259" key="8">
    <source>
        <dbReference type="PROSITE" id="PS50109"/>
    </source>
</evidence>
<dbReference type="InterPro" id="IPR029016">
    <property type="entry name" value="GAF-like_dom_sf"/>
</dbReference>
<protein>
    <recommendedName>
        <fullName evidence="2">histidine kinase</fullName>
        <ecNumber evidence="2">2.7.13.3</ecNumber>
    </recommendedName>
</protein>
<name>A0ABR5SIR6_9BACT</name>
<dbReference type="Pfam" id="PF02518">
    <property type="entry name" value="HATPase_c"/>
    <property type="match status" value="1"/>
</dbReference>
<dbReference type="CDD" id="cd00130">
    <property type="entry name" value="PAS"/>
    <property type="match status" value="3"/>
</dbReference>
<accession>A0ABR5SIR6</accession>
<dbReference type="InterPro" id="IPR001610">
    <property type="entry name" value="PAC"/>
</dbReference>
<feature type="domain" description="PAS" evidence="9">
    <location>
        <begin position="695"/>
        <end position="741"/>
    </location>
</feature>
<feature type="domain" description="PAS" evidence="9">
    <location>
        <begin position="819"/>
        <end position="874"/>
    </location>
</feature>
<dbReference type="GO" id="GO:0004673">
    <property type="term" value="F:protein histidine kinase activity"/>
    <property type="evidence" value="ECO:0007669"/>
    <property type="project" value="UniProtKB-EC"/>
</dbReference>
<keyword evidence="6" id="KW-0175">Coiled coil</keyword>
<dbReference type="CDD" id="cd00082">
    <property type="entry name" value="HisKA"/>
    <property type="match status" value="1"/>
</dbReference>
<evidence type="ECO:0000313" key="12">
    <source>
        <dbReference type="Proteomes" id="UP000060487"/>
    </source>
</evidence>
<dbReference type="InterPro" id="IPR005467">
    <property type="entry name" value="His_kinase_dom"/>
</dbReference>
<dbReference type="Gene3D" id="3.30.450.40">
    <property type="match status" value="1"/>
</dbReference>
<dbReference type="InterPro" id="IPR013656">
    <property type="entry name" value="PAS_4"/>
</dbReference>
<dbReference type="PANTHER" id="PTHR43304:SF1">
    <property type="entry name" value="PAC DOMAIN-CONTAINING PROTEIN"/>
    <property type="match status" value="1"/>
</dbReference>
<evidence type="ECO:0000313" key="11">
    <source>
        <dbReference type="EMBL" id="KWT91112.1"/>
    </source>
</evidence>
<evidence type="ECO:0000256" key="7">
    <source>
        <dbReference type="SAM" id="Phobius"/>
    </source>
</evidence>
<feature type="transmembrane region" description="Helical" evidence="7">
    <location>
        <begin position="280"/>
        <end position="301"/>
    </location>
</feature>
<dbReference type="RefSeq" id="WP_085051523.1">
    <property type="nucleotide sequence ID" value="NZ_LNQR01000032.1"/>
</dbReference>
<dbReference type="SUPFAM" id="SSF55785">
    <property type="entry name" value="PYP-like sensor domain (PAS domain)"/>
    <property type="match status" value="3"/>
</dbReference>
<dbReference type="SMART" id="SM00065">
    <property type="entry name" value="GAF"/>
    <property type="match status" value="1"/>
</dbReference>
<dbReference type="InterPro" id="IPR000700">
    <property type="entry name" value="PAS-assoc_C"/>
</dbReference>
<keyword evidence="7" id="KW-1133">Transmembrane helix</keyword>
<evidence type="ECO:0000256" key="2">
    <source>
        <dbReference type="ARBA" id="ARBA00012438"/>
    </source>
</evidence>
<dbReference type="EC" id="2.7.13.3" evidence="2"/>
<keyword evidence="4 11" id="KW-0808">Transferase</keyword>
<evidence type="ECO:0000259" key="10">
    <source>
        <dbReference type="PROSITE" id="PS50113"/>
    </source>
</evidence>
<feature type="coiled-coil region" evidence="6">
    <location>
        <begin position="477"/>
        <end position="508"/>
    </location>
</feature>
<dbReference type="Pfam" id="PF08448">
    <property type="entry name" value="PAS_4"/>
    <property type="match status" value="1"/>
</dbReference>
<dbReference type="SUPFAM" id="SSF47384">
    <property type="entry name" value="Homodimeric domain of signal transducing histidine kinase"/>
    <property type="match status" value="1"/>
</dbReference>
<dbReference type="InterPro" id="IPR035965">
    <property type="entry name" value="PAS-like_dom_sf"/>
</dbReference>
<dbReference type="SMART" id="SM00387">
    <property type="entry name" value="HATPase_c"/>
    <property type="match status" value="1"/>
</dbReference>
<keyword evidence="3" id="KW-0597">Phosphoprotein</keyword>
<feature type="domain" description="PAC" evidence="10">
    <location>
        <begin position="436"/>
        <end position="486"/>
    </location>
</feature>
<dbReference type="Pfam" id="PF13185">
    <property type="entry name" value="GAF_2"/>
    <property type="match status" value="1"/>
</dbReference>
<dbReference type="NCBIfam" id="TIGR00229">
    <property type="entry name" value="sensory_box"/>
    <property type="match status" value="3"/>
</dbReference>
<dbReference type="SMART" id="SM00086">
    <property type="entry name" value="PAC"/>
    <property type="match status" value="2"/>
</dbReference>
<gene>
    <name evidence="11" type="ORF">ASN18_0936</name>
</gene>
<organism evidence="11 12">
    <name type="scientific">Candidatus Magnetominusculus xianensis</name>
    <dbReference type="NCBI Taxonomy" id="1748249"/>
    <lineage>
        <taxon>Bacteria</taxon>
        <taxon>Pseudomonadati</taxon>
        <taxon>Nitrospirota</taxon>
        <taxon>Nitrospiria</taxon>
        <taxon>Nitrospirales</taxon>
        <taxon>Nitrospiraceae</taxon>
        <taxon>Candidatus Magnetominusculus</taxon>
    </lineage>
</organism>
<dbReference type="Proteomes" id="UP000060487">
    <property type="component" value="Unassembled WGS sequence"/>
</dbReference>
<dbReference type="EMBL" id="LNQR01000032">
    <property type="protein sequence ID" value="KWT91112.1"/>
    <property type="molecule type" value="Genomic_DNA"/>
</dbReference>
<keyword evidence="5 11" id="KW-0418">Kinase</keyword>
<feature type="domain" description="PAS" evidence="9">
    <location>
        <begin position="367"/>
        <end position="438"/>
    </location>
</feature>
<comment type="caution">
    <text evidence="11">The sequence shown here is derived from an EMBL/GenBank/DDBJ whole genome shotgun (WGS) entry which is preliminary data.</text>
</comment>
<sequence length="1193" mass="132609">MFNRIPLTLKMVIVTVVVSVIASAGLGYYSTRRLSTALDSQLHDRLAKRSVVDRARFDTYVLGFHQTAVLLSKQHSIVDYVKGDKWGKNKLITTQDEIPPWLPGTAALRLIADFTYAALFDSEGNPREVYTEDMKPIPSTLIGKGGVLNQMSRAQAFMTMIDGVPYIIASETVTDETDKPLATLMLAHPLDDNFLLSIEGAANRDTALALIMGKEPVIIASNNPDTLPSGTLVSSLKGKYIFTGKSFLDYGETEIKIMFASLISTSELSRLKSEITGTQIKVGITGTAILVSIFTLIMFMITRRIERLSTNISMFSQEQLGLVQTDDTKDLKGDQLYVIEKRYKILADEITASRDRLMKKTEELILSEKRTRAIVENVPTGIITTDINTTIVSVNPASEAIFGYSSEELTGRSFFDLTTDEPSRVLKALTLTKEFKTHEMSGKRKDGTVFPVETMMSCMDHGDDKIIIIMVIDITKRKQDEEAIRQAHEELEAKVRERTAALTAINEQLSGEVAERKRAEEINERHLDIQRIISQVLDIALEPIPLDSQLEHIINLVLSIKWLSIDSKGCIFLFNEETNQLDMKAQHGLSDKILELCHNVPLNKCICGRAAARKEIMFTDTLDDLHDVTYSTISSHGHYCVPILSGADKILGVLNLYVKEGHTSNEIEVEFLKSMADTLAGIIQRKQTEEKLKMSEDLFMSFMKNSPLAAFMKDETGKYVYVNDNFREISHVEAKDVIGKTDKDIFPAKLADALREHDAVALSVNKTIDMAETFPHDDGPHQWLVIRFPIKDPSGRRFIAGKCIDTTAHKRVEEALKKTEEKYYNIINSTADGFIELNRAYEITSANDAIINMLKTTRRKIIGRGVLNTVHHAEAGAFGGALGELWKGVGVAATVTLQADDGTLLHTRVNATPVKNDGARSARADGAFALITDITELVEIKNSISRYSDELKRSNQELQDFAIVASHDLQEPLRKIIAFGDRLRAKTGSSLTEDAADYLQRMQGAASRMQRLIEELLSFSRITTRAKPFTPTDLNAIMQGIVSDLEERLMRTGGRVEFDSLPVIEADPMQMHQLFMNLTANGLKFHAEGVVPVVTLRLNLTDSSGSSGQYYEIAVTDNGIGFDMKYVDKIFKPFQRLHGRGQYEGTGMGLAICDKIVKRHGGLLTVNSAPGAGTTFTVRLPGKRETEKTETIA</sequence>
<dbReference type="SMART" id="SM00091">
    <property type="entry name" value="PAS"/>
    <property type="match status" value="3"/>
</dbReference>
<dbReference type="SUPFAM" id="SSF55781">
    <property type="entry name" value="GAF domain-like"/>
    <property type="match status" value="1"/>
</dbReference>
<comment type="catalytic activity">
    <reaction evidence="1">
        <text>ATP + protein L-histidine = ADP + protein N-phospho-L-histidine.</text>
        <dbReference type="EC" id="2.7.13.3"/>
    </reaction>
</comment>
<dbReference type="InterPro" id="IPR000014">
    <property type="entry name" value="PAS"/>
</dbReference>
<evidence type="ECO:0000256" key="6">
    <source>
        <dbReference type="SAM" id="Coils"/>
    </source>
</evidence>
<dbReference type="Pfam" id="PF13426">
    <property type="entry name" value="PAS_9"/>
    <property type="match status" value="1"/>
</dbReference>
<dbReference type="Gene3D" id="1.10.287.130">
    <property type="match status" value="1"/>
</dbReference>
<evidence type="ECO:0000259" key="9">
    <source>
        <dbReference type="PROSITE" id="PS50112"/>
    </source>
</evidence>
<dbReference type="InterPro" id="IPR003661">
    <property type="entry name" value="HisK_dim/P_dom"/>
</dbReference>
<reference evidence="11 12" key="1">
    <citation type="submission" date="2015-11" db="EMBL/GenBank/DDBJ databases">
        <authorList>
            <person name="Lin W."/>
        </authorList>
    </citation>
    <scope>NUCLEOTIDE SEQUENCE [LARGE SCALE GENOMIC DNA]</scope>
    <source>
        <strain evidence="11 12">HCH-1</strain>
    </source>
</reference>
<feature type="domain" description="Histidine kinase" evidence="8">
    <location>
        <begin position="964"/>
        <end position="1184"/>
    </location>
</feature>
<dbReference type="PROSITE" id="PS50112">
    <property type="entry name" value="PAS"/>
    <property type="match status" value="3"/>
</dbReference>
<dbReference type="InterPro" id="IPR036890">
    <property type="entry name" value="HATPase_C_sf"/>
</dbReference>
<keyword evidence="7" id="KW-0812">Transmembrane</keyword>
<dbReference type="PROSITE" id="PS50113">
    <property type="entry name" value="PAC"/>
    <property type="match status" value="1"/>
</dbReference>
<evidence type="ECO:0000256" key="5">
    <source>
        <dbReference type="ARBA" id="ARBA00022777"/>
    </source>
</evidence>
<dbReference type="InterPro" id="IPR036097">
    <property type="entry name" value="HisK_dim/P_sf"/>
</dbReference>
<keyword evidence="12" id="KW-1185">Reference proteome</keyword>
<dbReference type="InterPro" id="IPR004358">
    <property type="entry name" value="Sig_transdc_His_kin-like_C"/>
</dbReference>
<dbReference type="InterPro" id="IPR003594">
    <property type="entry name" value="HATPase_dom"/>
</dbReference>
<dbReference type="SUPFAM" id="SSF55874">
    <property type="entry name" value="ATPase domain of HSP90 chaperone/DNA topoisomerase II/histidine kinase"/>
    <property type="match status" value="1"/>
</dbReference>
<keyword evidence="7" id="KW-0472">Membrane</keyword>
<dbReference type="Pfam" id="PF00989">
    <property type="entry name" value="PAS"/>
    <property type="match status" value="1"/>
</dbReference>
<dbReference type="Gene3D" id="3.30.450.20">
    <property type="entry name" value="PAS domain"/>
    <property type="match status" value="3"/>
</dbReference>
<dbReference type="InterPro" id="IPR013767">
    <property type="entry name" value="PAS_fold"/>
</dbReference>
<dbReference type="InterPro" id="IPR003018">
    <property type="entry name" value="GAF"/>
</dbReference>
<evidence type="ECO:0000256" key="1">
    <source>
        <dbReference type="ARBA" id="ARBA00000085"/>
    </source>
</evidence>
<proteinExistence type="predicted"/>
<dbReference type="PROSITE" id="PS50109">
    <property type="entry name" value="HIS_KIN"/>
    <property type="match status" value="1"/>
</dbReference>